<feature type="region of interest" description="Disordered" evidence="1">
    <location>
        <begin position="118"/>
        <end position="140"/>
    </location>
</feature>
<dbReference type="AlphaFoldDB" id="B5DSY9"/>
<feature type="region of interest" description="Disordered" evidence="1">
    <location>
        <begin position="1"/>
        <end position="69"/>
    </location>
</feature>
<dbReference type="HOGENOM" id="CLU_1837188_0_0_1"/>
<evidence type="ECO:0000313" key="2">
    <source>
        <dbReference type="EMBL" id="EDY70935.2"/>
    </source>
</evidence>
<protein>
    <submittedName>
        <fullName evidence="3">Uncharacterized protein, isoform B</fullName>
    </submittedName>
    <submittedName>
        <fullName evidence="2">Uncharacterized protein, isoform C</fullName>
    </submittedName>
</protein>
<organism evidence="2">
    <name type="scientific">Drosophila pseudoobscura pseudoobscura</name>
    <name type="common">Fruit fly</name>
    <dbReference type="NCBI Taxonomy" id="46245"/>
    <lineage>
        <taxon>Eukaryota</taxon>
        <taxon>Metazoa</taxon>
        <taxon>Ecdysozoa</taxon>
        <taxon>Arthropoda</taxon>
        <taxon>Hexapoda</taxon>
        <taxon>Insecta</taxon>
        <taxon>Pterygota</taxon>
        <taxon>Neoptera</taxon>
        <taxon>Endopterygota</taxon>
        <taxon>Diptera</taxon>
        <taxon>Brachycera</taxon>
        <taxon>Muscomorpha</taxon>
        <taxon>Ephydroidea</taxon>
        <taxon>Drosophilidae</taxon>
        <taxon>Drosophila</taxon>
        <taxon>Sophophora</taxon>
    </lineage>
</organism>
<accession>B5DSY9</accession>
<evidence type="ECO:0000313" key="3">
    <source>
        <dbReference type="EMBL" id="KRT05213.1"/>
    </source>
</evidence>
<reference evidence="2" key="1">
    <citation type="journal article" date="2005" name="Genome Res.">
        <title>Comparative genome sequencing of Drosophila pseudoobscura: chromosomal, gene, and cis-element evolution.</title>
        <authorList>
            <person name="Richards S."/>
            <person name="Liu Y."/>
            <person name="Bettencourt B.R."/>
            <person name="Hradecky P."/>
            <person name="Letovsky S."/>
            <person name="Nielsen R."/>
            <person name="Thornton K."/>
            <person name="Hubisz M.J."/>
            <person name="Chen R."/>
            <person name="Meisel R.P."/>
            <person name="Couronne O."/>
            <person name="Hua S."/>
            <person name="Smith M.A."/>
            <person name="Zhang P."/>
            <person name="Liu J."/>
            <person name="Bussemaker H.J."/>
            <person name="van Batenburg M.F."/>
            <person name="Howells S.L."/>
            <person name="Scherer S.E."/>
            <person name="Sodergren E."/>
            <person name="Matthews B.B."/>
            <person name="Crosby M.A."/>
            <person name="Schroeder A.J."/>
            <person name="Ortiz-Barrientos D."/>
            <person name="Rives C.M."/>
            <person name="Metzker M.L."/>
            <person name="Muzny D.M."/>
            <person name="Scott G."/>
            <person name="Steffen D."/>
            <person name="Wheeler D.A."/>
            <person name="Worley K.C."/>
            <person name="Havlak P."/>
            <person name="Durbin K.J."/>
            <person name="Egan A."/>
            <person name="Gill R."/>
            <person name="Hume J."/>
            <person name="Morgan M.B."/>
            <person name="Miner G."/>
            <person name="Hamilton C."/>
            <person name="Huang Y."/>
            <person name="Waldron L."/>
            <person name="Verduzco D."/>
            <person name="Clerc-Blankenburg K.P."/>
            <person name="Dubchak I."/>
            <person name="Noor M.A."/>
            <person name="Anderson W."/>
            <person name="White K.P."/>
            <person name="Clark A.G."/>
            <person name="Schaeffer S.W."/>
            <person name="Gelbart W."/>
            <person name="Weinstock G.M."/>
            <person name="Gibbs R.A."/>
        </authorList>
    </citation>
    <scope>NUCLEOTIDE SEQUENCE [LARGE SCALE GENOMIC DNA]</scope>
    <source>
        <strain evidence="2">MV2-25</strain>
    </source>
</reference>
<proteinExistence type="predicted"/>
<reference evidence="2" key="3">
    <citation type="journal article" date="2012" name="PLoS ONE">
        <title>Mind the gap: upgrading genomes with Pacific Biosciences RS long-read sequencing technology.</title>
        <authorList>
            <person name="English A.C."/>
            <person name="Richards S."/>
            <person name="Han Y."/>
            <person name="Wang M."/>
            <person name="Vee V."/>
            <person name="Qu J."/>
            <person name="Qin X."/>
            <person name="Muzny D.M."/>
            <person name="Reid J.G."/>
            <person name="Worley K.C."/>
            <person name="Gibbs R.A."/>
        </authorList>
    </citation>
    <scope>NUCLEOTIDE SEQUENCE</scope>
    <source>
        <strain evidence="2">MV2-25</strain>
    </source>
</reference>
<gene>
    <name evidence="2" type="primary">Dpse\GA29265</name>
    <name evidence="2" type="ORF">Dpse_GA29265</name>
</gene>
<sequence>MPLRVCKCKNQSTTRPSLTPTRQQPSSQQPSRQQPSRQQPSRLATKHSLKPTTVSQALSQTIAKSRPTDLETIFELPGAEDYGPTSSHGVAFGKCQRRVLALGTGEKNNPVAEALPEGAQHLGRTQPPVHDDTAEVPRYF</sequence>
<feature type="compositionally biased region" description="Basic and acidic residues" evidence="1">
    <location>
        <begin position="129"/>
        <end position="140"/>
    </location>
</feature>
<reference evidence="2" key="4">
    <citation type="submission" date="2015-11" db="EMBL/GenBank/DDBJ databases">
        <authorList>
            <consortium name="FlyBase"/>
        </authorList>
    </citation>
    <scope>NUCLEOTIDE SEQUENCE</scope>
    <source>
        <strain evidence="2">MV2-25</strain>
    </source>
</reference>
<dbReference type="Bgee" id="FBgn0250623">
    <property type="expression patterns" value="Expressed in male reproductive system and 1 other cell type or tissue"/>
</dbReference>
<feature type="compositionally biased region" description="Polar residues" evidence="1">
    <location>
        <begin position="50"/>
        <end position="63"/>
    </location>
</feature>
<reference evidence="2" key="2">
    <citation type="journal article" date="2007" name="Nature">
        <title>Evolution of genes and genomes on the Drosophila phylogeny.</title>
        <authorList>
            <consortium name="Drosophila 12 Genomes Consortium"/>
            <person name="Clark A.G."/>
            <person name="Eisen M.B."/>
            <person name="Smith D.R."/>
            <person name="Bergman C.M."/>
            <person name="Oliver B."/>
            <person name="Markow T.A."/>
            <person name="Kaufman T.C."/>
            <person name="Kellis M."/>
            <person name="Gelbart W."/>
            <person name="Iyer V.N."/>
            <person name="Pollard D.A."/>
            <person name="Sackton T.B."/>
            <person name="Larracuente A.M."/>
            <person name="Singh N.D."/>
            <person name="Abad J.P."/>
            <person name="Abt D.N."/>
            <person name="Adryan B."/>
            <person name="Aguade M."/>
            <person name="Akashi H."/>
            <person name="Anderson W.W."/>
            <person name="Aquadro C.F."/>
            <person name="Ardell D.H."/>
            <person name="Arguello R."/>
            <person name="Artieri C.G."/>
            <person name="Barbash D.A."/>
            <person name="Barker D."/>
            <person name="Barsanti P."/>
            <person name="Batterham P."/>
            <person name="Batzoglou S."/>
            <person name="Begun D."/>
            <person name="Bhutkar A."/>
            <person name="Blanco E."/>
            <person name="Bosak S.A."/>
            <person name="Bradley R.K."/>
            <person name="Brand A.D."/>
            <person name="Brent M.R."/>
            <person name="Brooks A.N."/>
            <person name="Brown R.H."/>
            <person name="Butlin R.K."/>
            <person name="Caggese C."/>
            <person name="Calvi B.R."/>
            <person name="Bernardo de Carvalho A."/>
            <person name="Caspi A."/>
            <person name="Castrezana S."/>
            <person name="Celniker S.E."/>
            <person name="Chang J.L."/>
            <person name="Chapple C."/>
            <person name="Chatterji S."/>
            <person name="Chinwalla A."/>
            <person name="Civetta A."/>
            <person name="Clifton S.W."/>
            <person name="Comeron J.M."/>
            <person name="Costello J.C."/>
            <person name="Coyne J.A."/>
            <person name="Daub J."/>
            <person name="David R.G."/>
            <person name="Delcher A.L."/>
            <person name="Delehaunty K."/>
            <person name="Do C.B."/>
            <person name="Ebling H."/>
            <person name="Edwards K."/>
            <person name="Eickbush T."/>
            <person name="Evans J.D."/>
            <person name="Filipski A."/>
            <person name="Findeiss S."/>
            <person name="Freyhult E."/>
            <person name="Fulton L."/>
            <person name="Fulton R."/>
            <person name="Garcia A.C."/>
            <person name="Gardiner A."/>
            <person name="Garfield D.A."/>
            <person name="Garvin B.E."/>
            <person name="Gibson G."/>
            <person name="Gilbert D."/>
            <person name="Gnerre S."/>
            <person name="Godfrey J."/>
            <person name="Good R."/>
            <person name="Gotea V."/>
            <person name="Gravely B."/>
            <person name="Greenberg A.J."/>
            <person name="Griffiths-Jones S."/>
            <person name="Gross S."/>
            <person name="Guigo R."/>
            <person name="Gustafson E.A."/>
            <person name="Haerty W."/>
            <person name="Hahn M.W."/>
            <person name="Halligan D.L."/>
            <person name="Halpern A.L."/>
            <person name="Halter G.M."/>
            <person name="Han M.V."/>
            <person name="Heger A."/>
            <person name="Hillier L."/>
            <person name="Hinrichs A.S."/>
            <person name="Holmes I."/>
            <person name="Hoskins R.A."/>
            <person name="Hubisz M.J."/>
            <person name="Hultmark D."/>
            <person name="Huntley M.A."/>
            <person name="Jaffe D.B."/>
            <person name="Jagadeeshan S."/>
            <person name="Jeck W.R."/>
            <person name="Johnson J."/>
            <person name="Jones C.D."/>
            <person name="Jordan W.C."/>
            <person name="Karpen G.H."/>
            <person name="Kataoka E."/>
            <person name="Keightley P.D."/>
            <person name="Kheradpour P."/>
            <person name="Kirkness E.F."/>
            <person name="Koerich L.B."/>
            <person name="Kristiansen K."/>
            <person name="Kudrna D."/>
            <person name="Kulathinal R.J."/>
            <person name="Kumar S."/>
            <person name="Kwok R."/>
            <person name="Lander E."/>
            <person name="Langley C.H."/>
            <person name="Lapoint R."/>
            <person name="Lazzaro B.P."/>
            <person name="Lee S.J."/>
            <person name="Levesque L."/>
            <person name="Li R."/>
            <person name="Lin C.F."/>
            <person name="Lin M.F."/>
            <person name="Lindblad-Toh K."/>
            <person name="Llopart A."/>
            <person name="Long M."/>
            <person name="Low L."/>
            <person name="Lozovsky E."/>
            <person name="Lu J."/>
            <person name="Luo M."/>
            <person name="Machado C.A."/>
            <person name="Makalowski W."/>
            <person name="Marzo M."/>
            <person name="Matsuda M."/>
            <person name="Matzkin L."/>
            <person name="McAllister B."/>
            <person name="McBride C.S."/>
            <person name="McKernan B."/>
            <person name="McKernan K."/>
            <person name="Mendez-Lago M."/>
            <person name="Minx P."/>
            <person name="Mollenhauer M.U."/>
            <person name="Montooth K."/>
            <person name="Mount S.M."/>
            <person name="Mu X."/>
            <person name="Myers E."/>
            <person name="Negre B."/>
            <person name="Newfeld S."/>
            <person name="Nielsen R."/>
            <person name="Noor M.A."/>
            <person name="O'Grady P."/>
            <person name="Pachter L."/>
            <person name="Papaceit M."/>
            <person name="Parisi M.J."/>
            <person name="Parisi M."/>
            <person name="Parts L."/>
            <person name="Pedersen J.S."/>
            <person name="Pesole G."/>
            <person name="Phillippy A.M."/>
            <person name="Ponting C.P."/>
            <person name="Pop M."/>
            <person name="Porcelli D."/>
            <person name="Powell J.R."/>
            <person name="Prohaska S."/>
            <person name="Pruitt K."/>
            <person name="Puig M."/>
            <person name="Quesneville H."/>
            <person name="Ram K.R."/>
            <person name="Rand D."/>
            <person name="Rasmussen M.D."/>
            <person name="Reed L.K."/>
            <person name="Reenan R."/>
            <person name="Reily A."/>
            <person name="Remington K.A."/>
            <person name="Rieger T.T."/>
            <person name="Ritchie M.G."/>
            <person name="Robin C."/>
            <person name="Rogers Y.H."/>
            <person name="Rohde C."/>
            <person name="Rozas J."/>
            <person name="Rubenfield M.J."/>
            <person name="Ruiz A."/>
            <person name="Russo S."/>
            <person name="Salzberg S.L."/>
            <person name="Sanchez-Gracia A."/>
            <person name="Saranga D.J."/>
            <person name="Sato H."/>
            <person name="Schaeffer S.W."/>
            <person name="Schatz M.C."/>
            <person name="Schlenke T."/>
            <person name="Schwartz R."/>
            <person name="Segarra C."/>
            <person name="Singh R.S."/>
            <person name="Sirot L."/>
            <person name="Sirota M."/>
            <person name="Sisneros N.B."/>
            <person name="Smith C.D."/>
            <person name="Smith T.F."/>
            <person name="Spieth J."/>
            <person name="Stage D.E."/>
            <person name="Stark A."/>
            <person name="Stephan W."/>
            <person name="Strausberg R.L."/>
            <person name="Strempel S."/>
            <person name="Sturgill D."/>
            <person name="Sutton G."/>
            <person name="Sutton G.G."/>
            <person name="Tao W."/>
            <person name="Teichmann S."/>
            <person name="Tobari Y.N."/>
            <person name="Tomimura Y."/>
            <person name="Tsolas J.M."/>
            <person name="Valente V.L."/>
            <person name="Venter E."/>
            <person name="Venter J.C."/>
            <person name="Vicario S."/>
            <person name="Vieira F.G."/>
            <person name="Vilella A.J."/>
            <person name="Villasante A."/>
            <person name="Walenz B."/>
            <person name="Wang J."/>
            <person name="Wasserman M."/>
            <person name="Watts T."/>
            <person name="Wilson D."/>
            <person name="Wilson R.K."/>
            <person name="Wing R.A."/>
            <person name="Wolfner M.F."/>
            <person name="Wong A."/>
            <person name="Wong G.K."/>
            <person name="Wu C.I."/>
            <person name="Wu G."/>
            <person name="Yamamoto D."/>
            <person name="Yang H.P."/>
            <person name="Yang S.P."/>
            <person name="Yorke J.A."/>
            <person name="Yoshida K."/>
            <person name="Zdobnov E."/>
            <person name="Zhang P."/>
            <person name="Zhang Y."/>
            <person name="Zimin A.V."/>
            <person name="Baldwin J."/>
            <person name="Abdouelleil A."/>
            <person name="Abdulkadir J."/>
            <person name="Abebe A."/>
            <person name="Abera B."/>
            <person name="Abreu J."/>
            <person name="Acer S.C."/>
            <person name="Aftuck L."/>
            <person name="Alexander A."/>
            <person name="An P."/>
            <person name="Anderson E."/>
            <person name="Anderson S."/>
            <person name="Arachi H."/>
            <person name="Azer M."/>
            <person name="Bachantsang P."/>
            <person name="Barry A."/>
            <person name="Bayul T."/>
            <person name="Berlin A."/>
            <person name="Bessette D."/>
            <person name="Bloom T."/>
            <person name="Blye J."/>
            <person name="Boguslavskiy L."/>
            <person name="Bonnet C."/>
            <person name="Boukhgalter B."/>
            <person name="Bourzgui I."/>
            <person name="Brown A."/>
            <person name="Cahill P."/>
            <person name="Channer S."/>
            <person name="Cheshatsang Y."/>
            <person name="Chuda L."/>
            <person name="Citroen M."/>
            <person name="Collymore A."/>
            <person name="Cooke P."/>
            <person name="Costello M."/>
            <person name="D'Aco K."/>
            <person name="Daza R."/>
            <person name="De Haan G."/>
            <person name="DeGray S."/>
            <person name="DeMaso C."/>
            <person name="Dhargay N."/>
            <person name="Dooley K."/>
            <person name="Dooley E."/>
            <person name="Doricent M."/>
            <person name="Dorje P."/>
            <person name="Dorjee K."/>
            <person name="Dupes A."/>
            <person name="Elong R."/>
            <person name="Falk J."/>
            <person name="Farina A."/>
            <person name="Faro S."/>
            <person name="Ferguson D."/>
            <person name="Fisher S."/>
            <person name="Foley C.D."/>
            <person name="Franke A."/>
            <person name="Friedrich D."/>
            <person name="Gadbois L."/>
            <person name="Gearin G."/>
            <person name="Gearin C.R."/>
            <person name="Giannoukos G."/>
            <person name="Goode T."/>
            <person name="Graham J."/>
            <person name="Grandbois E."/>
            <person name="Grewal S."/>
            <person name="Gyaltsen K."/>
            <person name="Hafez N."/>
            <person name="Hagos B."/>
            <person name="Hall J."/>
            <person name="Henson C."/>
            <person name="Hollinger A."/>
            <person name="Honan T."/>
            <person name="Huard M.D."/>
            <person name="Hughes L."/>
            <person name="Hurhula B."/>
            <person name="Husby M.E."/>
            <person name="Kamat A."/>
            <person name="Kanga B."/>
            <person name="Kashin S."/>
            <person name="Khazanovich D."/>
            <person name="Kisner P."/>
            <person name="Lance K."/>
            <person name="Lara M."/>
            <person name="Lee W."/>
            <person name="Lennon N."/>
            <person name="Letendre F."/>
            <person name="LeVine R."/>
            <person name="Lipovsky A."/>
            <person name="Liu X."/>
            <person name="Liu J."/>
            <person name="Liu S."/>
            <person name="Lokyitsang T."/>
            <person name="Lokyitsang Y."/>
            <person name="Lubonja R."/>
            <person name="Lui A."/>
            <person name="MacDonald P."/>
            <person name="Magnisalis V."/>
            <person name="Maru K."/>
            <person name="Matthews C."/>
            <person name="McCusker W."/>
            <person name="McDonough S."/>
            <person name="Mehta T."/>
            <person name="Meldrim J."/>
            <person name="Meneus L."/>
            <person name="Mihai O."/>
            <person name="Mihalev A."/>
            <person name="Mihova T."/>
            <person name="Mittelman R."/>
            <person name="Mlenga V."/>
            <person name="Montmayeur A."/>
            <person name="Mulrain L."/>
            <person name="Navidi A."/>
            <person name="Naylor J."/>
            <person name="Negash T."/>
            <person name="Nguyen T."/>
            <person name="Nguyen N."/>
            <person name="Nicol R."/>
            <person name="Norbu C."/>
            <person name="Norbu N."/>
            <person name="Novod N."/>
            <person name="O'Neill B."/>
            <person name="Osman S."/>
            <person name="Markiewicz E."/>
            <person name="Oyono O.L."/>
            <person name="Patti C."/>
            <person name="Phunkhang P."/>
            <person name="Pierre F."/>
            <person name="Priest M."/>
            <person name="Raghuraman S."/>
            <person name="Rege F."/>
            <person name="Reyes R."/>
            <person name="Rise C."/>
            <person name="Rogov P."/>
            <person name="Ross K."/>
            <person name="Ryan E."/>
            <person name="Settipalli S."/>
            <person name="Shea T."/>
            <person name="Sherpa N."/>
            <person name="Shi L."/>
            <person name="Shih D."/>
            <person name="Sparrow T."/>
            <person name="Spaulding J."/>
            <person name="Stalker J."/>
            <person name="Stange-Thomann N."/>
            <person name="Stavropoulos S."/>
            <person name="Stone C."/>
            <person name="Strader C."/>
            <person name="Tesfaye S."/>
            <person name="Thomson T."/>
            <person name="Thoulutsang Y."/>
            <person name="Thoulutsang D."/>
            <person name="Topham K."/>
            <person name="Topping I."/>
            <person name="Tsamla T."/>
            <person name="Vassiliev H."/>
            <person name="Vo A."/>
            <person name="Wangchuk T."/>
            <person name="Wangdi T."/>
            <person name="Weiand M."/>
            <person name="Wilkinson J."/>
            <person name="Wilson A."/>
            <person name="Yadav S."/>
            <person name="Young G."/>
            <person name="Yu Q."/>
            <person name="Zembek L."/>
            <person name="Zhong D."/>
            <person name="Zimmer A."/>
            <person name="Zwirko Z."/>
            <person name="Jaffe D.B."/>
            <person name="Alvarez P."/>
            <person name="Brockman W."/>
            <person name="Butler J."/>
            <person name="Chin C."/>
            <person name="Gnerre S."/>
            <person name="Grabherr M."/>
            <person name="Kleber M."/>
            <person name="Mauceli E."/>
            <person name="MacCallum I."/>
        </authorList>
    </citation>
    <scope>NUCLEOTIDE SEQUENCE [LARGE SCALE GENOMIC DNA]</scope>
    <source>
        <strain evidence="2">MV2-25</strain>
    </source>
</reference>
<evidence type="ECO:0000256" key="1">
    <source>
        <dbReference type="SAM" id="MobiDB-lite"/>
    </source>
</evidence>
<dbReference type="EMBL" id="CH475658">
    <property type="protein sequence ID" value="EDY70935.2"/>
    <property type="molecule type" value="Genomic_DNA"/>
</dbReference>
<name>B5DSY9_DROPS</name>
<dbReference type="EMBL" id="CH475658">
    <property type="protein sequence ID" value="KRT05213.1"/>
    <property type="molecule type" value="Genomic_DNA"/>
</dbReference>
<feature type="compositionally biased region" description="Low complexity" evidence="1">
    <location>
        <begin position="16"/>
        <end position="43"/>
    </location>
</feature>